<protein>
    <submittedName>
        <fullName evidence="1">Uncharacterized protein</fullName>
    </submittedName>
</protein>
<dbReference type="Proteomes" id="UP001221757">
    <property type="component" value="Unassembled WGS sequence"/>
</dbReference>
<sequence length="88" mass="10027">MQTFSIPDLLLLYERCTPHLQKLFKAVIGKDSPPAEADESVVRCQRNPDMGCTLITSMILNLRSWETNLHGAMNTLMLWDGRVPKRLV</sequence>
<evidence type="ECO:0000313" key="2">
    <source>
        <dbReference type="Proteomes" id="UP001221757"/>
    </source>
</evidence>
<dbReference type="EMBL" id="JARKIE010000152">
    <property type="protein sequence ID" value="KAJ7675135.1"/>
    <property type="molecule type" value="Genomic_DNA"/>
</dbReference>
<keyword evidence="2" id="KW-1185">Reference proteome</keyword>
<reference evidence="1" key="1">
    <citation type="submission" date="2023-03" db="EMBL/GenBank/DDBJ databases">
        <title>Massive genome expansion in bonnet fungi (Mycena s.s.) driven by repeated elements and novel gene families across ecological guilds.</title>
        <authorList>
            <consortium name="Lawrence Berkeley National Laboratory"/>
            <person name="Harder C.B."/>
            <person name="Miyauchi S."/>
            <person name="Viragh M."/>
            <person name="Kuo A."/>
            <person name="Thoen E."/>
            <person name="Andreopoulos B."/>
            <person name="Lu D."/>
            <person name="Skrede I."/>
            <person name="Drula E."/>
            <person name="Henrissat B."/>
            <person name="Morin E."/>
            <person name="Kohler A."/>
            <person name="Barry K."/>
            <person name="LaButti K."/>
            <person name="Morin E."/>
            <person name="Salamov A."/>
            <person name="Lipzen A."/>
            <person name="Mereny Z."/>
            <person name="Hegedus B."/>
            <person name="Baldrian P."/>
            <person name="Stursova M."/>
            <person name="Weitz H."/>
            <person name="Taylor A."/>
            <person name="Grigoriev I.V."/>
            <person name="Nagy L.G."/>
            <person name="Martin F."/>
            <person name="Kauserud H."/>
        </authorList>
    </citation>
    <scope>NUCLEOTIDE SEQUENCE</scope>
    <source>
        <strain evidence="1">CBHHK067</strain>
    </source>
</reference>
<gene>
    <name evidence="1" type="ORF">B0H17DRAFT_1207875</name>
</gene>
<dbReference type="AlphaFoldDB" id="A0AAD7D3B9"/>
<accession>A0AAD7D3B9</accession>
<comment type="caution">
    <text evidence="1">The sequence shown here is derived from an EMBL/GenBank/DDBJ whole genome shotgun (WGS) entry which is preliminary data.</text>
</comment>
<organism evidence="1 2">
    <name type="scientific">Mycena rosella</name>
    <name type="common">Pink bonnet</name>
    <name type="synonym">Agaricus rosellus</name>
    <dbReference type="NCBI Taxonomy" id="1033263"/>
    <lineage>
        <taxon>Eukaryota</taxon>
        <taxon>Fungi</taxon>
        <taxon>Dikarya</taxon>
        <taxon>Basidiomycota</taxon>
        <taxon>Agaricomycotina</taxon>
        <taxon>Agaricomycetes</taxon>
        <taxon>Agaricomycetidae</taxon>
        <taxon>Agaricales</taxon>
        <taxon>Marasmiineae</taxon>
        <taxon>Mycenaceae</taxon>
        <taxon>Mycena</taxon>
    </lineage>
</organism>
<name>A0AAD7D3B9_MYCRO</name>
<evidence type="ECO:0000313" key="1">
    <source>
        <dbReference type="EMBL" id="KAJ7675135.1"/>
    </source>
</evidence>
<proteinExistence type="predicted"/>